<organism evidence="2 3">
    <name type="scientific">Trinickia fusca</name>
    <dbReference type="NCBI Taxonomy" id="2419777"/>
    <lineage>
        <taxon>Bacteria</taxon>
        <taxon>Pseudomonadati</taxon>
        <taxon>Pseudomonadota</taxon>
        <taxon>Betaproteobacteria</taxon>
        <taxon>Burkholderiales</taxon>
        <taxon>Burkholderiaceae</taxon>
        <taxon>Trinickia</taxon>
    </lineage>
</organism>
<gene>
    <name evidence="2" type="ORF">D7S89_19130</name>
</gene>
<proteinExistence type="predicted"/>
<protein>
    <submittedName>
        <fullName evidence="2">Thermolabile hemolysin</fullName>
    </submittedName>
</protein>
<dbReference type="GO" id="GO:0016788">
    <property type="term" value="F:hydrolase activity, acting on ester bonds"/>
    <property type="evidence" value="ECO:0007669"/>
    <property type="project" value="InterPro"/>
</dbReference>
<dbReference type="SUPFAM" id="SSF52266">
    <property type="entry name" value="SGNH hydrolase"/>
    <property type="match status" value="1"/>
</dbReference>
<dbReference type="Proteomes" id="UP000280434">
    <property type="component" value="Unassembled WGS sequence"/>
</dbReference>
<keyword evidence="3" id="KW-1185">Reference proteome</keyword>
<evidence type="ECO:0000313" key="3">
    <source>
        <dbReference type="Proteomes" id="UP000280434"/>
    </source>
</evidence>
<dbReference type="PANTHER" id="PTHR45648:SF22">
    <property type="entry name" value="GDSL LIPASE_ACYLHYDROLASE FAMILY PROTEIN (AFU_ORTHOLOGUE AFUA_4G14700)"/>
    <property type="match status" value="1"/>
</dbReference>
<dbReference type="Gene3D" id="3.40.50.1110">
    <property type="entry name" value="SGNH hydrolase"/>
    <property type="match status" value="1"/>
</dbReference>
<accession>A0A494X6Q7</accession>
<evidence type="ECO:0000313" key="2">
    <source>
        <dbReference type="EMBL" id="RKP46110.1"/>
    </source>
</evidence>
<dbReference type="EMBL" id="RBZV01000008">
    <property type="protein sequence ID" value="RKP46110.1"/>
    <property type="molecule type" value="Genomic_DNA"/>
</dbReference>
<evidence type="ECO:0000256" key="1">
    <source>
        <dbReference type="ARBA" id="ARBA00022801"/>
    </source>
</evidence>
<reference evidence="2 3" key="1">
    <citation type="submission" date="2018-10" db="EMBL/GenBank/DDBJ databases">
        <title>Paraburkholderia sp. 7MK8-2, isolated from soil.</title>
        <authorList>
            <person name="Gao Z.-H."/>
            <person name="Qiu L.-H."/>
        </authorList>
    </citation>
    <scope>NUCLEOTIDE SEQUENCE [LARGE SCALE GENOMIC DNA]</scope>
    <source>
        <strain evidence="2 3">7MK8-2</strain>
    </source>
</reference>
<dbReference type="OrthoDB" id="5292073at2"/>
<name>A0A494X6Q7_9BURK</name>
<dbReference type="Pfam" id="PF00657">
    <property type="entry name" value="Lipase_GDSL"/>
    <property type="match status" value="1"/>
</dbReference>
<dbReference type="AlphaFoldDB" id="A0A494X6Q7"/>
<dbReference type="PANTHER" id="PTHR45648">
    <property type="entry name" value="GDSL LIPASE/ACYLHYDROLASE FAMILY PROTEIN (AFU_ORTHOLOGUE AFUA_4G14700)"/>
    <property type="match status" value="1"/>
</dbReference>
<comment type="caution">
    <text evidence="2">The sequence shown here is derived from an EMBL/GenBank/DDBJ whole genome shotgun (WGS) entry which is preliminary data.</text>
</comment>
<keyword evidence="1" id="KW-0378">Hydrolase</keyword>
<dbReference type="InterPro" id="IPR036514">
    <property type="entry name" value="SGNH_hydro_sf"/>
</dbReference>
<sequence>MSSSGPLTRQQLQQANIARPMASSGTQTYTYLRCYYRTGSLTQPTATYVWATDPSSGGYYQLNGFWETGSEGAWQNMFFTDVAQGTLQSICQDTLTQQGIQQPVALEFAADNDMSYNDTVWTNDSASQGSGINKIIAFGDSLSDNQNAYNLSEWLLPNSSSWFSGHFSNDQVWVEYLAQQLQLPLYDFAVGGAGASSRDLVIPGVIQQVASWQGYMQQAPNYNVANTLFTVLAGANDLDNGTSVASSIGNLTTALTDLVNAGARNVLLLNLPDMSKSPSFQYRTDGATVSAEVTQFNSQLAALASQLRTQYGSSLNLQVFDTYSLFNDLLTHPSSYQVTNTTQSCLDINTDSSTAWLSSQTVRSNCTNPNTFVFWDVLHPTTHTHQMLANAIYTFINQSGYSFNAPMPAKK</sequence>
<dbReference type="InterPro" id="IPR001087">
    <property type="entry name" value="GDSL"/>
</dbReference>
<dbReference type="InterPro" id="IPR051058">
    <property type="entry name" value="GDSL_Est/Lipase"/>
</dbReference>
<dbReference type="CDD" id="cd01846">
    <property type="entry name" value="fatty_acyltransferase_like"/>
    <property type="match status" value="1"/>
</dbReference>